<protein>
    <recommendedName>
        <fullName evidence="3">SpoIIAA-like</fullName>
    </recommendedName>
</protein>
<name>A0A1H2HVQ5_9PSED</name>
<dbReference type="EMBL" id="LT629785">
    <property type="protein sequence ID" value="SDU35937.1"/>
    <property type="molecule type" value="Genomic_DNA"/>
</dbReference>
<dbReference type="RefSeq" id="WP_090197870.1">
    <property type="nucleotide sequence ID" value="NZ_LT629785.1"/>
</dbReference>
<dbReference type="AlphaFoldDB" id="A0A1H2HVQ5"/>
<reference evidence="2" key="1">
    <citation type="submission" date="2016-10" db="EMBL/GenBank/DDBJ databases">
        <authorList>
            <person name="Varghese N."/>
            <person name="Submissions S."/>
        </authorList>
    </citation>
    <scope>NUCLEOTIDE SEQUENCE [LARGE SCALE GENOMIC DNA]</scope>
    <source>
        <strain evidence="2">DSM 17875</strain>
    </source>
</reference>
<evidence type="ECO:0000313" key="2">
    <source>
        <dbReference type="Proteomes" id="UP000243232"/>
    </source>
</evidence>
<sequence>MSIVEEAESGFSIRVSGRLLLIRHWGVMTCTLGKAFAEQYKAAIRPLQEAHWAEVIDLVDVLAVEPGRRDEVATLFEYENLQNNVATAYLISDRTAPEHLRDLRYLIQTQTASFADQFFRDPLEALNWVNQRLAIAR</sequence>
<organism evidence="1 2">
    <name type="scientific">Pseudomonas pohangensis</name>
    <dbReference type="NCBI Taxonomy" id="364197"/>
    <lineage>
        <taxon>Bacteria</taxon>
        <taxon>Pseudomonadati</taxon>
        <taxon>Pseudomonadota</taxon>
        <taxon>Gammaproteobacteria</taxon>
        <taxon>Pseudomonadales</taxon>
        <taxon>Pseudomonadaceae</taxon>
        <taxon>Pseudomonas</taxon>
    </lineage>
</organism>
<keyword evidence="2" id="KW-1185">Reference proteome</keyword>
<gene>
    <name evidence="1" type="ORF">SAMN05216296_3301</name>
</gene>
<dbReference type="Proteomes" id="UP000243232">
    <property type="component" value="Chromosome I"/>
</dbReference>
<evidence type="ECO:0008006" key="3">
    <source>
        <dbReference type="Google" id="ProtNLM"/>
    </source>
</evidence>
<dbReference type="OrthoDB" id="9994776at2"/>
<proteinExistence type="predicted"/>
<accession>A0A1H2HVQ5</accession>
<evidence type="ECO:0000313" key="1">
    <source>
        <dbReference type="EMBL" id="SDU35937.1"/>
    </source>
</evidence>